<evidence type="ECO:0000256" key="1">
    <source>
        <dbReference type="ARBA" id="ARBA00010088"/>
    </source>
</evidence>
<dbReference type="PANTHER" id="PTHR43798">
    <property type="entry name" value="MONOACYLGLYCEROL LIPASE"/>
    <property type="match status" value="1"/>
</dbReference>
<dbReference type="OrthoDB" id="9796770at2"/>
<reference evidence="5 6" key="2">
    <citation type="journal article" date="2016" name="Genome Announc.">
        <title>Draft Genome Sequence of a Biocontrol Rhizobacterium, Chryseobacterium kwangjuense Strain KJ1R5, Isolated from Pepper (Capsicum annuum).</title>
        <authorList>
            <person name="Jeong J.J."/>
            <person name="Park H."/>
            <person name="Park B.H."/>
            <person name="Mannaa M."/>
            <person name="Sang M.K."/>
            <person name="Choi I.G."/>
            <person name="Kim K.D."/>
        </authorList>
    </citation>
    <scope>NUCLEOTIDE SEQUENCE [LARGE SCALE GENOMIC DNA]</scope>
    <source>
        <strain evidence="5 6">KJ1R5</strain>
    </source>
</reference>
<keyword evidence="2" id="KW-0378">Hydrolase</keyword>
<keyword evidence="3" id="KW-0732">Signal</keyword>
<evidence type="ECO:0000259" key="4">
    <source>
        <dbReference type="Pfam" id="PF00561"/>
    </source>
</evidence>
<gene>
    <name evidence="5" type="ORF">AU378_14420</name>
</gene>
<reference evidence="6" key="1">
    <citation type="submission" date="2015-12" db="EMBL/GenBank/DDBJ databases">
        <title>Genome sequence of a biocontrol rhizobacterium Chryseobacterium kwangjuense strain KJ1R5 isolated from pepper (Capsicum annuum L.).</title>
        <authorList>
            <person name="Jeong J.-J."/>
            <person name="Park H."/>
            <person name="Mannaa M."/>
            <person name="Sang M.K."/>
            <person name="Choi I.-G."/>
            <person name="Kim K.D."/>
        </authorList>
    </citation>
    <scope>NUCLEOTIDE SEQUENCE [LARGE SCALE GENOMIC DNA]</scope>
    <source>
        <strain evidence="6">KJ1R5</strain>
    </source>
</reference>
<dbReference type="PANTHER" id="PTHR43798:SF33">
    <property type="entry name" value="HYDROLASE, PUTATIVE (AFU_ORTHOLOGUE AFUA_2G14860)-RELATED"/>
    <property type="match status" value="1"/>
</dbReference>
<dbReference type="GO" id="GO:0006508">
    <property type="term" value="P:proteolysis"/>
    <property type="evidence" value="ECO:0007669"/>
    <property type="project" value="InterPro"/>
</dbReference>
<dbReference type="InterPro" id="IPR029058">
    <property type="entry name" value="AB_hydrolase_fold"/>
</dbReference>
<dbReference type="SUPFAM" id="SSF53474">
    <property type="entry name" value="alpha/beta-Hydrolases"/>
    <property type="match status" value="1"/>
</dbReference>
<feature type="chain" id="PRO_5007467637" description="AB hydrolase-1 domain-containing protein" evidence="3">
    <location>
        <begin position="23"/>
        <end position="320"/>
    </location>
</feature>
<evidence type="ECO:0000313" key="5">
    <source>
        <dbReference type="EMBL" id="KXH83577.1"/>
    </source>
</evidence>
<dbReference type="PRINTS" id="PR00793">
    <property type="entry name" value="PROAMNOPTASE"/>
</dbReference>
<dbReference type="GO" id="GO:0016020">
    <property type="term" value="C:membrane"/>
    <property type="evidence" value="ECO:0007669"/>
    <property type="project" value="TreeGrafter"/>
</dbReference>
<comment type="similarity">
    <text evidence="1">Belongs to the peptidase S33 family.</text>
</comment>
<comment type="caution">
    <text evidence="5">The sequence shown here is derived from an EMBL/GenBank/DDBJ whole genome shotgun (WGS) entry which is preliminary data.</text>
</comment>
<dbReference type="Pfam" id="PF00561">
    <property type="entry name" value="Abhydrolase_1"/>
    <property type="match status" value="1"/>
</dbReference>
<proteinExistence type="inferred from homology"/>
<feature type="domain" description="AB hydrolase-1" evidence="4">
    <location>
        <begin position="63"/>
        <end position="170"/>
    </location>
</feature>
<dbReference type="InterPro" id="IPR002410">
    <property type="entry name" value="Peptidase_S33"/>
</dbReference>
<dbReference type="InterPro" id="IPR050266">
    <property type="entry name" value="AB_hydrolase_sf"/>
</dbReference>
<dbReference type="AlphaFoldDB" id="A0A135WF98"/>
<dbReference type="PROSITE" id="PS51257">
    <property type="entry name" value="PROKAR_LIPOPROTEIN"/>
    <property type="match status" value="1"/>
</dbReference>
<dbReference type="Gene3D" id="3.40.50.1820">
    <property type="entry name" value="alpha/beta hydrolase"/>
    <property type="match status" value="1"/>
</dbReference>
<dbReference type="RefSeq" id="WP_062652031.1">
    <property type="nucleotide sequence ID" value="NZ_LPUR01000011.1"/>
</dbReference>
<dbReference type="InterPro" id="IPR000073">
    <property type="entry name" value="AB_hydrolase_1"/>
</dbReference>
<dbReference type="GO" id="GO:0008233">
    <property type="term" value="F:peptidase activity"/>
    <property type="evidence" value="ECO:0007669"/>
    <property type="project" value="InterPro"/>
</dbReference>
<sequence>MIKRTSIFAAAFSILFLLSACNDETPQETLLVPKTVKEDPSLPSIFINSRLLHAEAFGKAADPLIICIHGGPGADYRYLLNAKDLVQHGYRVIFYDQTGSGLSQRFDQSYYDNLDIENIFITELQGIIAKYRTNSDQKVILLGHSWGAMLATAYAGKYPSEISGLAVFEPGGLEWDDIVTYVTNSQNPNEGGKHLEGDSHEVLDYNMALAASTDNINTGDPGLQSEDFWRMGAVLQTAAFEHGEIEKPDFSMKIGQFTKPVFFGYGDNKAYPDSWAQKVSSVFKNKKIHKFPTGHSGMFTNEITWKNSTLPQLLNYFKSL</sequence>
<name>A0A135WF98_9FLAO</name>
<feature type="signal peptide" evidence="3">
    <location>
        <begin position="1"/>
        <end position="22"/>
    </location>
</feature>
<dbReference type="EMBL" id="LPUR01000011">
    <property type="protein sequence ID" value="KXH83577.1"/>
    <property type="molecule type" value="Genomic_DNA"/>
</dbReference>
<organism evidence="5 6">
    <name type="scientific">Chryseobacterium kwangjuense</name>
    <dbReference type="NCBI Taxonomy" id="267125"/>
    <lineage>
        <taxon>Bacteria</taxon>
        <taxon>Pseudomonadati</taxon>
        <taxon>Bacteroidota</taxon>
        <taxon>Flavobacteriia</taxon>
        <taxon>Flavobacteriales</taxon>
        <taxon>Weeksellaceae</taxon>
        <taxon>Chryseobacterium group</taxon>
        <taxon>Chryseobacterium</taxon>
    </lineage>
</organism>
<dbReference type="PRINTS" id="PR00111">
    <property type="entry name" value="ABHYDROLASE"/>
</dbReference>
<protein>
    <recommendedName>
        <fullName evidence="4">AB hydrolase-1 domain-containing protein</fullName>
    </recommendedName>
</protein>
<accession>A0A135WF98</accession>
<evidence type="ECO:0000256" key="3">
    <source>
        <dbReference type="SAM" id="SignalP"/>
    </source>
</evidence>
<evidence type="ECO:0000256" key="2">
    <source>
        <dbReference type="ARBA" id="ARBA00022801"/>
    </source>
</evidence>
<dbReference type="Proteomes" id="UP000070513">
    <property type="component" value="Unassembled WGS sequence"/>
</dbReference>
<evidence type="ECO:0000313" key="6">
    <source>
        <dbReference type="Proteomes" id="UP000070513"/>
    </source>
</evidence>